<name>A0ABT1T064_9SPHI</name>
<gene>
    <name evidence="1" type="ORF">NPE20_08445</name>
</gene>
<keyword evidence="2" id="KW-1185">Reference proteome</keyword>
<accession>A0ABT1T064</accession>
<evidence type="ECO:0000313" key="1">
    <source>
        <dbReference type="EMBL" id="MCQ6957984.1"/>
    </source>
</evidence>
<dbReference type="Proteomes" id="UP001204376">
    <property type="component" value="Unassembled WGS sequence"/>
</dbReference>
<evidence type="ECO:0000313" key="2">
    <source>
        <dbReference type="Proteomes" id="UP001204376"/>
    </source>
</evidence>
<sequence length="153" mass="17266">MAAQINSKYGVRVIKNDTETSSALVCSDGLSTTVHPTSYVIKNDIIFLCCGRHVYALDIPVLQLKWFKELDPATCIEIYSFEDGFIIHGEISISRVTLAGEIKWEFSARDIFVNLNGHKEFEITGGQIKLVDFENYEYILDANGKVITDRLLK</sequence>
<reference evidence="1 2" key="1">
    <citation type="submission" date="2022-07" db="EMBL/GenBank/DDBJ databases">
        <title>Mucilaginibacter sp. JC4.</title>
        <authorList>
            <person name="Le V."/>
            <person name="Ko S.-R."/>
            <person name="Ahn C.-Y."/>
            <person name="Oh H.-M."/>
        </authorList>
    </citation>
    <scope>NUCLEOTIDE SEQUENCE [LARGE SCALE GENOMIC DNA]</scope>
    <source>
        <strain evidence="1 2">JC4</strain>
    </source>
</reference>
<proteinExistence type="predicted"/>
<organism evidence="1 2">
    <name type="scientific">Mucilaginibacter aquariorum</name>
    <dbReference type="NCBI Taxonomy" id="2967225"/>
    <lineage>
        <taxon>Bacteria</taxon>
        <taxon>Pseudomonadati</taxon>
        <taxon>Bacteroidota</taxon>
        <taxon>Sphingobacteriia</taxon>
        <taxon>Sphingobacteriales</taxon>
        <taxon>Sphingobacteriaceae</taxon>
        <taxon>Mucilaginibacter</taxon>
    </lineage>
</organism>
<comment type="caution">
    <text evidence="1">The sequence shown here is derived from an EMBL/GenBank/DDBJ whole genome shotgun (WGS) entry which is preliminary data.</text>
</comment>
<dbReference type="RefSeq" id="WP_256538169.1">
    <property type="nucleotide sequence ID" value="NZ_JANHOH010000001.1"/>
</dbReference>
<protein>
    <recommendedName>
        <fullName evidence="3">Ig-like domain-containing protein</fullName>
    </recommendedName>
</protein>
<dbReference type="EMBL" id="JANHOH010000001">
    <property type="protein sequence ID" value="MCQ6957984.1"/>
    <property type="molecule type" value="Genomic_DNA"/>
</dbReference>
<evidence type="ECO:0008006" key="3">
    <source>
        <dbReference type="Google" id="ProtNLM"/>
    </source>
</evidence>